<keyword evidence="3" id="KW-1185">Reference proteome</keyword>
<reference evidence="2 3" key="1">
    <citation type="submission" date="2013-07" db="EMBL/GenBank/DDBJ databases">
        <title>Completed genome of Sphingomonas sanxanigenens NX02.</title>
        <authorList>
            <person name="Ma T."/>
            <person name="Huang H."/>
            <person name="Wu M."/>
            <person name="Li X."/>
            <person name="Li G."/>
        </authorList>
    </citation>
    <scope>NUCLEOTIDE SEQUENCE [LARGE SCALE GENOMIC DNA]</scope>
    <source>
        <strain evidence="2 3">NX02</strain>
    </source>
</reference>
<dbReference type="RefSeq" id="WP_047099870.1">
    <property type="nucleotide sequence ID" value="NZ_CP006644.1"/>
</dbReference>
<dbReference type="eggNOG" id="ENOG50310XX">
    <property type="taxonomic scope" value="Bacteria"/>
</dbReference>
<evidence type="ECO:0000256" key="1">
    <source>
        <dbReference type="SAM" id="MobiDB-lite"/>
    </source>
</evidence>
<accession>W0AM51</accession>
<dbReference type="PATRIC" id="fig|1123269.5.peg.5735"/>
<evidence type="ECO:0000313" key="2">
    <source>
        <dbReference type="EMBL" id="AHE57418.1"/>
    </source>
</evidence>
<dbReference type="Proteomes" id="UP000018851">
    <property type="component" value="Chromosome"/>
</dbReference>
<name>W0AM51_9SPHN</name>
<proteinExistence type="predicted"/>
<gene>
    <name evidence="2" type="ORF">NX02_29250</name>
</gene>
<dbReference type="STRING" id="1123269.NX02_29250"/>
<dbReference type="AlphaFoldDB" id="W0AM51"/>
<dbReference type="HOGENOM" id="CLU_1165231_0_0_5"/>
<organism evidence="2 3">
    <name type="scientific">Sphingomonas sanxanigenens DSM 19645 = NX02</name>
    <dbReference type="NCBI Taxonomy" id="1123269"/>
    <lineage>
        <taxon>Bacteria</taxon>
        <taxon>Pseudomonadati</taxon>
        <taxon>Pseudomonadota</taxon>
        <taxon>Alphaproteobacteria</taxon>
        <taxon>Sphingomonadales</taxon>
        <taxon>Sphingomonadaceae</taxon>
        <taxon>Sphingomonas</taxon>
    </lineage>
</organism>
<feature type="region of interest" description="Disordered" evidence="1">
    <location>
        <begin position="30"/>
        <end position="49"/>
    </location>
</feature>
<dbReference type="EMBL" id="CP006644">
    <property type="protein sequence ID" value="AHE57418.1"/>
    <property type="molecule type" value="Genomic_DNA"/>
</dbReference>
<protein>
    <submittedName>
        <fullName evidence="2">Uncharacterized protein</fullName>
    </submittedName>
</protein>
<evidence type="ECO:0000313" key="3">
    <source>
        <dbReference type="Proteomes" id="UP000018851"/>
    </source>
</evidence>
<dbReference type="OrthoDB" id="7504425at2"/>
<dbReference type="KEGG" id="ssan:NX02_29250"/>
<sequence length="238" mass="26073">MTKHRARDVIDVRRPSTAIETMAAMSRRAHVQPVGRAKPMKPTAEQMRHGSFEEVDIVDKKAGGASITIGHAYRRQPRFTSISGLGTGQIKALTFYRRVFDESEQSETKCALDIGTGSGVGGSHVAIARMESLAFSNITLRTIEGEIGANLDTLRAVALHDQTFSEVAMARYGSRDVQRITLGKGKAPPSVVNTLQPRSGKHRTMVREQFMAALARLVEAVEPYLQTQAKRSLRGGTR</sequence>